<feature type="region of interest" description="Disordered" evidence="1">
    <location>
        <begin position="22"/>
        <end position="161"/>
    </location>
</feature>
<gene>
    <name evidence="2" type="ORF">P7K49_015285</name>
</gene>
<reference evidence="2 3" key="1">
    <citation type="submission" date="2023-05" db="EMBL/GenBank/DDBJ databases">
        <title>B98-5 Cell Line De Novo Hybrid Assembly: An Optical Mapping Approach.</title>
        <authorList>
            <person name="Kananen K."/>
            <person name="Auerbach J.A."/>
            <person name="Kautto E."/>
            <person name="Blachly J.S."/>
        </authorList>
    </citation>
    <scope>NUCLEOTIDE SEQUENCE [LARGE SCALE GENOMIC DNA]</scope>
    <source>
        <strain evidence="2">B95-8</strain>
        <tissue evidence="2">Cell line</tissue>
    </source>
</reference>
<evidence type="ECO:0000313" key="3">
    <source>
        <dbReference type="Proteomes" id="UP001266305"/>
    </source>
</evidence>
<organism evidence="2 3">
    <name type="scientific">Saguinus oedipus</name>
    <name type="common">Cotton-top tamarin</name>
    <name type="synonym">Oedipomidas oedipus</name>
    <dbReference type="NCBI Taxonomy" id="9490"/>
    <lineage>
        <taxon>Eukaryota</taxon>
        <taxon>Metazoa</taxon>
        <taxon>Chordata</taxon>
        <taxon>Craniata</taxon>
        <taxon>Vertebrata</taxon>
        <taxon>Euteleostomi</taxon>
        <taxon>Mammalia</taxon>
        <taxon>Eutheria</taxon>
        <taxon>Euarchontoglires</taxon>
        <taxon>Primates</taxon>
        <taxon>Haplorrhini</taxon>
        <taxon>Platyrrhini</taxon>
        <taxon>Cebidae</taxon>
        <taxon>Callitrichinae</taxon>
        <taxon>Saguinus</taxon>
    </lineage>
</organism>
<protein>
    <submittedName>
        <fullName evidence="2">Uncharacterized protein</fullName>
    </submittedName>
</protein>
<dbReference type="EMBL" id="JASSZA010000007">
    <property type="protein sequence ID" value="KAK2105771.1"/>
    <property type="molecule type" value="Genomic_DNA"/>
</dbReference>
<dbReference type="Proteomes" id="UP001266305">
    <property type="component" value="Unassembled WGS sequence"/>
</dbReference>
<keyword evidence="3" id="KW-1185">Reference proteome</keyword>
<evidence type="ECO:0000256" key="1">
    <source>
        <dbReference type="SAM" id="MobiDB-lite"/>
    </source>
</evidence>
<feature type="compositionally biased region" description="Basic residues" evidence="1">
    <location>
        <begin position="136"/>
        <end position="152"/>
    </location>
</feature>
<feature type="compositionally biased region" description="Low complexity" evidence="1">
    <location>
        <begin position="38"/>
        <end position="47"/>
    </location>
</feature>
<feature type="non-terminal residue" evidence="2">
    <location>
        <position position="1"/>
    </location>
</feature>
<name>A0ABQ9V9B4_SAGOE</name>
<comment type="caution">
    <text evidence="2">The sequence shown here is derived from an EMBL/GenBank/DDBJ whole genome shotgun (WGS) entry which is preliminary data.</text>
</comment>
<accession>A0ABQ9V9B4</accession>
<evidence type="ECO:0000313" key="2">
    <source>
        <dbReference type="EMBL" id="KAK2105771.1"/>
    </source>
</evidence>
<feature type="compositionally biased region" description="Pro residues" evidence="1">
    <location>
        <begin position="26"/>
        <end position="37"/>
    </location>
</feature>
<sequence length="161" mass="17162">AVGLWFPPTPFAKLSLGAWSFSFPRQPRPPAPAPAAPSGPRLAPGPGEKARRGSRPGHCAAGAWSCGRARPAPLPGLLGWAQLPGPRTRGALENRPLPEGPQRPRLRAPGWRPYLAPGAPRCPLSGSKEGSLVLQHRAKRRFRPARHPRARTHPALAGPLT</sequence>
<proteinExistence type="predicted"/>